<feature type="compositionally biased region" description="Basic and acidic residues" evidence="1">
    <location>
        <begin position="199"/>
        <end position="213"/>
    </location>
</feature>
<dbReference type="Proteomes" id="UP001302126">
    <property type="component" value="Unassembled WGS sequence"/>
</dbReference>
<comment type="caution">
    <text evidence="3">The sequence shown here is derived from an EMBL/GenBank/DDBJ whole genome shotgun (WGS) entry which is preliminary data.</text>
</comment>
<dbReference type="CDD" id="cd16105">
    <property type="entry name" value="Ubl_ASPSCR1_like"/>
    <property type="match status" value="1"/>
</dbReference>
<feature type="region of interest" description="Disordered" evidence="1">
    <location>
        <begin position="469"/>
        <end position="508"/>
    </location>
</feature>
<protein>
    <submittedName>
        <fullName evidence="3">GLUT4 regulating protein TUG-domain-containing protein</fullName>
    </submittedName>
</protein>
<dbReference type="GO" id="GO:0006886">
    <property type="term" value="P:intracellular protein transport"/>
    <property type="evidence" value="ECO:0007669"/>
    <property type="project" value="TreeGrafter"/>
</dbReference>
<evidence type="ECO:0000256" key="1">
    <source>
        <dbReference type="SAM" id="MobiDB-lite"/>
    </source>
</evidence>
<name>A0AAN7AFL9_9PEZI</name>
<dbReference type="AlphaFoldDB" id="A0AAN7AFL9"/>
<dbReference type="EMBL" id="MU864508">
    <property type="protein sequence ID" value="KAK4184045.1"/>
    <property type="molecule type" value="Genomic_DNA"/>
</dbReference>
<dbReference type="Pfam" id="PF11470">
    <property type="entry name" value="TUG-UBL1"/>
    <property type="match status" value="1"/>
</dbReference>
<keyword evidence="4" id="KW-1185">Reference proteome</keyword>
<dbReference type="GO" id="GO:0005737">
    <property type="term" value="C:cytoplasm"/>
    <property type="evidence" value="ECO:0007669"/>
    <property type="project" value="TreeGrafter"/>
</dbReference>
<dbReference type="GO" id="GO:0005634">
    <property type="term" value="C:nucleus"/>
    <property type="evidence" value="ECO:0007669"/>
    <property type="project" value="TreeGrafter"/>
</dbReference>
<dbReference type="InterPro" id="IPR029071">
    <property type="entry name" value="Ubiquitin-like_domsf"/>
</dbReference>
<dbReference type="GO" id="GO:0012506">
    <property type="term" value="C:vesicle membrane"/>
    <property type="evidence" value="ECO:0007669"/>
    <property type="project" value="TreeGrafter"/>
</dbReference>
<evidence type="ECO:0000313" key="4">
    <source>
        <dbReference type="Proteomes" id="UP001302126"/>
    </source>
</evidence>
<organism evidence="3 4">
    <name type="scientific">Podospora australis</name>
    <dbReference type="NCBI Taxonomy" id="1536484"/>
    <lineage>
        <taxon>Eukaryota</taxon>
        <taxon>Fungi</taxon>
        <taxon>Dikarya</taxon>
        <taxon>Ascomycota</taxon>
        <taxon>Pezizomycotina</taxon>
        <taxon>Sordariomycetes</taxon>
        <taxon>Sordariomycetidae</taxon>
        <taxon>Sordariales</taxon>
        <taxon>Podosporaceae</taxon>
        <taxon>Podospora</taxon>
    </lineage>
</organism>
<dbReference type="PANTHER" id="PTHR46467:SF1">
    <property type="entry name" value="TETHER CONTAINING UBX DOMAIN FOR GLUT4"/>
    <property type="match status" value="1"/>
</dbReference>
<reference evidence="3" key="2">
    <citation type="submission" date="2023-05" db="EMBL/GenBank/DDBJ databases">
        <authorList>
            <consortium name="Lawrence Berkeley National Laboratory"/>
            <person name="Steindorff A."/>
            <person name="Hensen N."/>
            <person name="Bonometti L."/>
            <person name="Westerberg I."/>
            <person name="Brannstrom I.O."/>
            <person name="Guillou S."/>
            <person name="Cros-Aarteil S."/>
            <person name="Calhoun S."/>
            <person name="Haridas S."/>
            <person name="Kuo A."/>
            <person name="Mondo S."/>
            <person name="Pangilinan J."/>
            <person name="Riley R."/>
            <person name="Labutti K."/>
            <person name="Andreopoulos B."/>
            <person name="Lipzen A."/>
            <person name="Chen C."/>
            <person name="Yanf M."/>
            <person name="Daum C."/>
            <person name="Ng V."/>
            <person name="Clum A."/>
            <person name="Ohm R."/>
            <person name="Martin F."/>
            <person name="Silar P."/>
            <person name="Natvig D."/>
            <person name="Lalanne C."/>
            <person name="Gautier V."/>
            <person name="Ament-Velasquez S.L."/>
            <person name="Kruys A."/>
            <person name="Hutchinson M.I."/>
            <person name="Powell A.J."/>
            <person name="Barry K."/>
            <person name="Miller A.N."/>
            <person name="Grigoriev I.V."/>
            <person name="Debuchy R."/>
            <person name="Gladieux P."/>
            <person name="Thoren M.H."/>
            <person name="Johannesson H."/>
        </authorList>
    </citation>
    <scope>NUCLEOTIDE SEQUENCE</scope>
    <source>
        <strain evidence="3">PSN309</strain>
    </source>
</reference>
<proteinExistence type="predicted"/>
<evidence type="ECO:0000313" key="3">
    <source>
        <dbReference type="EMBL" id="KAK4184045.1"/>
    </source>
</evidence>
<gene>
    <name evidence="3" type="ORF">QBC35DRAFT_466794</name>
</gene>
<dbReference type="SUPFAM" id="SSF54236">
    <property type="entry name" value="Ubiquitin-like"/>
    <property type="match status" value="2"/>
</dbReference>
<feature type="compositionally biased region" description="Basic and acidic residues" evidence="1">
    <location>
        <begin position="269"/>
        <end position="285"/>
    </location>
</feature>
<dbReference type="PANTHER" id="PTHR46467">
    <property type="entry name" value="TETHER CONTAINING UBX DOMAIN FOR GLUT4"/>
    <property type="match status" value="1"/>
</dbReference>
<dbReference type="InterPro" id="IPR021569">
    <property type="entry name" value="TUG-UBL1"/>
</dbReference>
<feature type="domain" description="TUG ubiquitin-like" evidence="2">
    <location>
        <begin position="8"/>
        <end position="71"/>
    </location>
</feature>
<feature type="region of interest" description="Disordered" evidence="1">
    <location>
        <begin position="190"/>
        <end position="314"/>
    </location>
</feature>
<sequence length="522" mass="57067">MAAHVEIVSTDLRRVKVKVTPGSYLVDVLGEACRKLNVNSDKYELKHKQKTVDLTGPFRTSGLVSGAKLELVQKSKSASVVSIALDINGKRYTKKLPSDMTLWQTLRQIETSETGLNITGRAVPVGQANGQLYHEAPIVNIMGREYARLEDLQKTLSQCGINSGSMVLRVSFKLTEKTLFEAMSDISKFLEPEQPEAGKSTEAEKPAEQKPTEVEQPVEQKPTEAEKSTAPTLISTNEEQQDKSKAVEASITTVEPPAAPAEPPNTETVEAKMAEPAAESDRMDIDEPVAAASEPVDRLQPTNVFAAPQSSTPAAAAIREDDSVYEPTIAHAQLRQQQLLKRAQNTRLKSDAELAAIAAEEAERLAKITKVEIKVRFPDQTSATWTASPEETGAWLYQAIRSAMAHPNQPFKLVLPGPKTQIEENDKKLIAGYQLKTRELIHLLWDDSVPQQARKDGFLKSSLANKAQAIPIPEVPKESPGEEDNAAAGPSTQPAKSDKAKNMDPDVMKKKLSKILGFGKKK</sequence>
<feature type="compositionally biased region" description="Basic and acidic residues" evidence="1">
    <location>
        <begin position="496"/>
        <end position="508"/>
    </location>
</feature>
<reference evidence="3" key="1">
    <citation type="journal article" date="2023" name="Mol. Phylogenet. Evol.">
        <title>Genome-scale phylogeny and comparative genomics of the fungal order Sordariales.</title>
        <authorList>
            <person name="Hensen N."/>
            <person name="Bonometti L."/>
            <person name="Westerberg I."/>
            <person name="Brannstrom I.O."/>
            <person name="Guillou S."/>
            <person name="Cros-Aarteil S."/>
            <person name="Calhoun S."/>
            <person name="Haridas S."/>
            <person name="Kuo A."/>
            <person name="Mondo S."/>
            <person name="Pangilinan J."/>
            <person name="Riley R."/>
            <person name="LaButti K."/>
            <person name="Andreopoulos B."/>
            <person name="Lipzen A."/>
            <person name="Chen C."/>
            <person name="Yan M."/>
            <person name="Daum C."/>
            <person name="Ng V."/>
            <person name="Clum A."/>
            <person name="Steindorff A."/>
            <person name="Ohm R.A."/>
            <person name="Martin F."/>
            <person name="Silar P."/>
            <person name="Natvig D.O."/>
            <person name="Lalanne C."/>
            <person name="Gautier V."/>
            <person name="Ament-Velasquez S.L."/>
            <person name="Kruys A."/>
            <person name="Hutchinson M.I."/>
            <person name="Powell A.J."/>
            <person name="Barry K."/>
            <person name="Miller A.N."/>
            <person name="Grigoriev I.V."/>
            <person name="Debuchy R."/>
            <person name="Gladieux P."/>
            <person name="Hiltunen Thoren M."/>
            <person name="Johannesson H."/>
        </authorList>
    </citation>
    <scope>NUCLEOTIDE SEQUENCE</scope>
    <source>
        <strain evidence="3">PSN309</strain>
    </source>
</reference>
<feature type="compositionally biased region" description="Polar residues" evidence="1">
    <location>
        <begin position="229"/>
        <end position="238"/>
    </location>
</feature>
<evidence type="ECO:0000259" key="2">
    <source>
        <dbReference type="Pfam" id="PF11470"/>
    </source>
</evidence>
<dbReference type="Gene3D" id="3.10.20.90">
    <property type="entry name" value="Phosphatidylinositol 3-kinase Catalytic Subunit, Chain A, domain 1"/>
    <property type="match status" value="1"/>
</dbReference>
<accession>A0AAN7AFL9</accession>